<name>A0A4V2Q8J7_9FIRM</name>
<keyword evidence="2" id="KW-0963">Cytoplasm</keyword>
<accession>A0A4V2Q8J7</accession>
<dbReference type="OrthoDB" id="9810617at2"/>
<keyword evidence="6" id="KW-1185">Reference proteome</keyword>
<comment type="caution">
    <text evidence="5">The sequence shown here is derived from an EMBL/GenBank/DDBJ whole genome shotgun (WGS) entry which is preliminary data.</text>
</comment>
<protein>
    <recommendedName>
        <fullName evidence="4">Nitroreductase domain-containing protein</fullName>
    </recommendedName>
</protein>
<dbReference type="AlphaFoldDB" id="A0A4V2Q8J7"/>
<dbReference type="GO" id="GO:0005737">
    <property type="term" value="C:cytoplasm"/>
    <property type="evidence" value="ECO:0007669"/>
    <property type="project" value="UniProtKB-SubCell"/>
</dbReference>
<dbReference type="InterPro" id="IPR033877">
    <property type="entry name" value="Frm2/Hbn1"/>
</dbReference>
<organism evidence="5 6">
    <name type="scientific">Anaerospora hongkongensis</name>
    <dbReference type="NCBI Taxonomy" id="244830"/>
    <lineage>
        <taxon>Bacteria</taxon>
        <taxon>Bacillati</taxon>
        <taxon>Bacillota</taxon>
        <taxon>Negativicutes</taxon>
        <taxon>Selenomonadales</taxon>
        <taxon>Sporomusaceae</taxon>
        <taxon>Anaerospora</taxon>
    </lineage>
</organism>
<keyword evidence="3" id="KW-0560">Oxidoreductase</keyword>
<reference evidence="5 6" key="1">
    <citation type="submission" date="2019-03" db="EMBL/GenBank/DDBJ databases">
        <title>Genomic Encyclopedia of Type Strains, Phase IV (KMG-IV): sequencing the most valuable type-strain genomes for metagenomic binning, comparative biology and taxonomic classification.</title>
        <authorList>
            <person name="Goeker M."/>
        </authorList>
    </citation>
    <scope>NUCLEOTIDE SEQUENCE [LARGE SCALE GENOMIC DNA]</scope>
    <source>
        <strain evidence="5 6">DSM 15969</strain>
    </source>
</reference>
<dbReference type="Gene3D" id="3.40.109.10">
    <property type="entry name" value="NADH Oxidase"/>
    <property type="match status" value="1"/>
</dbReference>
<evidence type="ECO:0000256" key="2">
    <source>
        <dbReference type="ARBA" id="ARBA00022490"/>
    </source>
</evidence>
<comment type="subcellular location">
    <subcellularLocation>
        <location evidence="1">Cytoplasm</location>
    </subcellularLocation>
</comment>
<sequence>MSKSFWDALKNRRSIYGLSNEKIVAEERIEEIVKDAVKYTPSSFNSQSTRVVVLFGGQSQKLWQITLDTLRKLVTPEQFIETEKKINGAFASGYGTVLFFEDQTVVDGLMKGFPLYADNFPVWSQHTNAMHQLVVWAALEAEGLGASLQHYNPIIDSAVQAEWNIPATWKLVAQMPFGKPAFTPPEKQVADLDSRVKVFK</sequence>
<dbReference type="GO" id="GO:0034599">
    <property type="term" value="P:cellular response to oxidative stress"/>
    <property type="evidence" value="ECO:0007669"/>
    <property type="project" value="InterPro"/>
</dbReference>
<dbReference type="GO" id="GO:0016491">
    <property type="term" value="F:oxidoreductase activity"/>
    <property type="evidence" value="ECO:0007669"/>
    <property type="project" value="UniProtKB-KW"/>
</dbReference>
<dbReference type="PANTHER" id="PTHR43035:SF1">
    <property type="entry name" value="FATTY ACID REPRESSION MUTANT PROTEIN 2-RELATED"/>
    <property type="match status" value="1"/>
</dbReference>
<dbReference type="CDD" id="cd02140">
    <property type="entry name" value="Frm2-like"/>
    <property type="match status" value="1"/>
</dbReference>
<dbReference type="PANTHER" id="PTHR43035">
    <property type="entry name" value="FATTY ACID REPRESSION MUTANT PROTEIN 2-RELATED"/>
    <property type="match status" value="1"/>
</dbReference>
<evidence type="ECO:0000256" key="3">
    <source>
        <dbReference type="ARBA" id="ARBA00023002"/>
    </source>
</evidence>
<feature type="domain" description="Nitroreductase" evidence="4">
    <location>
        <begin position="9"/>
        <end position="179"/>
    </location>
</feature>
<dbReference type="InterPro" id="IPR029479">
    <property type="entry name" value="Nitroreductase"/>
</dbReference>
<dbReference type="Pfam" id="PF00881">
    <property type="entry name" value="Nitroreductase"/>
    <property type="match status" value="1"/>
</dbReference>
<evidence type="ECO:0000259" key="4">
    <source>
        <dbReference type="Pfam" id="PF00881"/>
    </source>
</evidence>
<dbReference type="EMBL" id="SLUI01000007">
    <property type="protein sequence ID" value="TCL36820.1"/>
    <property type="molecule type" value="Genomic_DNA"/>
</dbReference>
<dbReference type="SUPFAM" id="SSF55469">
    <property type="entry name" value="FMN-dependent nitroreductase-like"/>
    <property type="match status" value="1"/>
</dbReference>
<evidence type="ECO:0000256" key="1">
    <source>
        <dbReference type="ARBA" id="ARBA00004496"/>
    </source>
</evidence>
<dbReference type="RefSeq" id="WP_132080329.1">
    <property type="nucleotide sequence ID" value="NZ_DAIMLW010000070.1"/>
</dbReference>
<evidence type="ECO:0000313" key="5">
    <source>
        <dbReference type="EMBL" id="TCL36820.1"/>
    </source>
</evidence>
<proteinExistence type="predicted"/>
<dbReference type="Proteomes" id="UP000295063">
    <property type="component" value="Unassembled WGS sequence"/>
</dbReference>
<dbReference type="InterPro" id="IPR000415">
    <property type="entry name" value="Nitroreductase-like"/>
</dbReference>
<gene>
    <name evidence="5" type="ORF">EV210_10782</name>
</gene>
<dbReference type="FunFam" id="3.40.109.10:FF:000001">
    <property type="entry name" value="Nitroreductase family"/>
    <property type="match status" value="1"/>
</dbReference>
<evidence type="ECO:0000313" key="6">
    <source>
        <dbReference type="Proteomes" id="UP000295063"/>
    </source>
</evidence>